<sequence>MKVLLTHNLYRSDAPSGENAVLEAEQRLLAARGHSVETFLRNSDEIARRGKLGVIQAALGTPWNPLAAKAIRQKLATSHPDVVHVHNTFPLLSPAVFWAVGRQAARVLTLHNYRLYCPAAIPMRSGEVCTECLDQQSPVPAMIHGCYRASRAATLPLAISVGLHRAIGTWTKHVDAFICLSEFQRELMVDAGLPREKVHVKPNFYPGRPSVVTWSERKPYVVFAGRLSGEKGVVSLLRCWQAWGTDAPELRLVGDGELRAELERMAAGIPVRFLGQLPADQAQAEIANARLQILPSECFEGFPMVVREAFAFGTPAAVSDLGPLPSIVQDGKSGIVFQPANPESMLREVRAAWETPGLLERLGRGARTEFETKYTEEANYAALIEIYQKAIEVSRSG</sequence>
<dbReference type="GO" id="GO:0016757">
    <property type="term" value="F:glycosyltransferase activity"/>
    <property type="evidence" value="ECO:0007669"/>
    <property type="project" value="InterPro"/>
</dbReference>
<proteinExistence type="predicted"/>
<dbReference type="PANTHER" id="PTHR45947:SF13">
    <property type="entry name" value="TRANSFERASE"/>
    <property type="match status" value="1"/>
</dbReference>
<evidence type="ECO:0000259" key="2">
    <source>
        <dbReference type="Pfam" id="PF13439"/>
    </source>
</evidence>
<feature type="domain" description="Glycosyl transferase family 1" evidence="1">
    <location>
        <begin position="214"/>
        <end position="367"/>
    </location>
</feature>
<gene>
    <name evidence="3" type="ORF">Tchl_0892</name>
</gene>
<organism evidence="3 4">
    <name type="scientific">Thauera chlorobenzoica</name>
    <dbReference type="NCBI Taxonomy" id="96773"/>
    <lineage>
        <taxon>Bacteria</taxon>
        <taxon>Pseudomonadati</taxon>
        <taxon>Pseudomonadota</taxon>
        <taxon>Betaproteobacteria</taxon>
        <taxon>Rhodocyclales</taxon>
        <taxon>Zoogloeaceae</taxon>
        <taxon>Thauera</taxon>
    </lineage>
</organism>
<dbReference type="OrthoDB" id="9802525at2"/>
<dbReference type="Gene3D" id="3.40.50.2000">
    <property type="entry name" value="Glycogen Phosphorylase B"/>
    <property type="match status" value="2"/>
</dbReference>
<dbReference type="Pfam" id="PF00534">
    <property type="entry name" value="Glycos_transf_1"/>
    <property type="match status" value="1"/>
</dbReference>
<accession>A0A1L6FAG3</accession>
<reference evidence="3 4" key="1">
    <citation type="submission" date="2016-12" db="EMBL/GenBank/DDBJ databases">
        <title>Complete genome sequence of Thauera chlorobenzoica, a Betaproteobacterium degrading haloaromatics anaerobically to CO2 and halides.</title>
        <authorList>
            <person name="Goris T."/>
            <person name="Mergelsberg M."/>
            <person name="Boll M."/>
        </authorList>
    </citation>
    <scope>NUCLEOTIDE SEQUENCE [LARGE SCALE GENOMIC DNA]</scope>
    <source>
        <strain evidence="3 4">3CB1</strain>
    </source>
</reference>
<feature type="domain" description="Glycosyltransferase subfamily 4-like N-terminal" evidence="2">
    <location>
        <begin position="27"/>
        <end position="204"/>
    </location>
</feature>
<dbReference type="InterPro" id="IPR028098">
    <property type="entry name" value="Glyco_trans_4-like_N"/>
</dbReference>
<evidence type="ECO:0000313" key="4">
    <source>
        <dbReference type="Proteomes" id="UP000185739"/>
    </source>
</evidence>
<dbReference type="InterPro" id="IPR050194">
    <property type="entry name" value="Glycosyltransferase_grp1"/>
</dbReference>
<protein>
    <submittedName>
        <fullName evidence="3">Glycosyltransferase</fullName>
    </submittedName>
</protein>
<keyword evidence="3" id="KW-0808">Transferase</keyword>
<dbReference type="AlphaFoldDB" id="A0A1L6FAG3"/>
<dbReference type="CDD" id="cd03801">
    <property type="entry name" value="GT4_PimA-like"/>
    <property type="match status" value="1"/>
</dbReference>
<dbReference type="Proteomes" id="UP000185739">
    <property type="component" value="Chromosome"/>
</dbReference>
<dbReference type="SUPFAM" id="SSF53756">
    <property type="entry name" value="UDP-Glycosyltransferase/glycogen phosphorylase"/>
    <property type="match status" value="1"/>
</dbReference>
<dbReference type="PANTHER" id="PTHR45947">
    <property type="entry name" value="SULFOQUINOVOSYL TRANSFERASE SQD2"/>
    <property type="match status" value="1"/>
</dbReference>
<name>A0A1L6FAG3_9RHOO</name>
<dbReference type="STRING" id="96773.Tchl_0892"/>
<evidence type="ECO:0000313" key="3">
    <source>
        <dbReference type="EMBL" id="APR03756.1"/>
    </source>
</evidence>
<dbReference type="KEGG" id="tcl:Tchl_0892"/>
<keyword evidence="4" id="KW-1185">Reference proteome</keyword>
<dbReference type="EMBL" id="CP018839">
    <property type="protein sequence ID" value="APR03756.1"/>
    <property type="molecule type" value="Genomic_DNA"/>
</dbReference>
<dbReference type="InterPro" id="IPR001296">
    <property type="entry name" value="Glyco_trans_1"/>
</dbReference>
<evidence type="ECO:0000259" key="1">
    <source>
        <dbReference type="Pfam" id="PF00534"/>
    </source>
</evidence>
<dbReference type="Pfam" id="PF13439">
    <property type="entry name" value="Glyco_transf_4"/>
    <property type="match status" value="1"/>
</dbReference>